<name>A0AAD4MUD7_9BILA</name>
<dbReference type="Gene3D" id="3.40.630.30">
    <property type="match status" value="1"/>
</dbReference>
<protein>
    <recommendedName>
        <fullName evidence="3">N-acetyltransferase domain-containing protein</fullName>
    </recommendedName>
</protein>
<dbReference type="CDD" id="cd04301">
    <property type="entry name" value="NAT_SF"/>
    <property type="match status" value="1"/>
</dbReference>
<dbReference type="AlphaFoldDB" id="A0AAD4MUD7"/>
<dbReference type="InterPro" id="IPR016181">
    <property type="entry name" value="Acyl_CoA_acyltransferase"/>
</dbReference>
<evidence type="ECO:0008006" key="3">
    <source>
        <dbReference type="Google" id="ProtNLM"/>
    </source>
</evidence>
<evidence type="ECO:0000313" key="1">
    <source>
        <dbReference type="EMBL" id="KAI1707221.1"/>
    </source>
</evidence>
<evidence type="ECO:0000313" key="2">
    <source>
        <dbReference type="Proteomes" id="UP001201812"/>
    </source>
</evidence>
<proteinExistence type="predicted"/>
<dbReference type="Proteomes" id="UP001201812">
    <property type="component" value="Unassembled WGS sequence"/>
</dbReference>
<organism evidence="1 2">
    <name type="scientific">Ditylenchus destructor</name>
    <dbReference type="NCBI Taxonomy" id="166010"/>
    <lineage>
        <taxon>Eukaryota</taxon>
        <taxon>Metazoa</taxon>
        <taxon>Ecdysozoa</taxon>
        <taxon>Nematoda</taxon>
        <taxon>Chromadorea</taxon>
        <taxon>Rhabditida</taxon>
        <taxon>Tylenchina</taxon>
        <taxon>Tylenchomorpha</taxon>
        <taxon>Sphaerularioidea</taxon>
        <taxon>Anguinidae</taxon>
        <taxon>Anguininae</taxon>
        <taxon>Ditylenchus</taxon>
    </lineage>
</organism>
<reference evidence="1" key="1">
    <citation type="submission" date="2022-01" db="EMBL/GenBank/DDBJ databases">
        <title>Genome Sequence Resource for Two Populations of Ditylenchus destructor, the Migratory Endoparasitic Phytonematode.</title>
        <authorList>
            <person name="Zhang H."/>
            <person name="Lin R."/>
            <person name="Xie B."/>
        </authorList>
    </citation>
    <scope>NUCLEOTIDE SEQUENCE</scope>
    <source>
        <strain evidence="1">BazhouSP</strain>
    </source>
</reference>
<dbReference type="SUPFAM" id="SSF55729">
    <property type="entry name" value="Acyl-CoA N-acyltransferases (Nat)"/>
    <property type="match status" value="1"/>
</dbReference>
<sequence length="140" mass="16290">MDVDITKELGRLQYSLRGTARPWLEIDWVECHDDRAGQGIARALMEYAIENIAIKDNHVDQRDKSEKVGYVRLESRYGPRNRHASSLYTNLGFVTMAENEDVRQPRMELDLRCYESGDSRYTLPTLSKAPWKLKKKCNIL</sequence>
<accession>A0AAD4MUD7</accession>
<dbReference type="EMBL" id="JAKKPZ010000042">
    <property type="protein sequence ID" value="KAI1707221.1"/>
    <property type="molecule type" value="Genomic_DNA"/>
</dbReference>
<keyword evidence="2" id="KW-1185">Reference proteome</keyword>
<gene>
    <name evidence="1" type="ORF">DdX_12600</name>
</gene>
<comment type="caution">
    <text evidence="1">The sequence shown here is derived from an EMBL/GenBank/DDBJ whole genome shotgun (WGS) entry which is preliminary data.</text>
</comment>